<protein>
    <recommendedName>
        <fullName evidence="3">Lipoprotein</fullName>
    </recommendedName>
</protein>
<dbReference type="PATRIC" id="fig|1566026.4.peg.3653"/>
<dbReference type="PROSITE" id="PS51257">
    <property type="entry name" value="PROKAR_LIPOPROTEIN"/>
    <property type="match status" value="1"/>
</dbReference>
<accession>A0A0L8ALC2</accession>
<keyword evidence="2" id="KW-1185">Reference proteome</keyword>
<dbReference type="EMBL" id="JSVA01000009">
    <property type="protein sequence ID" value="KOF02970.1"/>
    <property type="molecule type" value="Genomic_DNA"/>
</dbReference>
<organism evidence="1 2">
    <name type="scientific">Roseivirga seohaensis subsp. aquiponti</name>
    <dbReference type="NCBI Taxonomy" id="1566026"/>
    <lineage>
        <taxon>Bacteria</taxon>
        <taxon>Pseudomonadati</taxon>
        <taxon>Bacteroidota</taxon>
        <taxon>Cytophagia</taxon>
        <taxon>Cytophagales</taxon>
        <taxon>Roseivirgaceae</taxon>
        <taxon>Roseivirga</taxon>
    </lineage>
</organism>
<dbReference type="RefSeq" id="WP_053223402.1">
    <property type="nucleotide sequence ID" value="NZ_JSVA01000009.1"/>
</dbReference>
<proteinExistence type="predicted"/>
<dbReference type="AlphaFoldDB" id="A0A0L8ALC2"/>
<evidence type="ECO:0000313" key="2">
    <source>
        <dbReference type="Proteomes" id="UP000036908"/>
    </source>
</evidence>
<evidence type="ECO:0008006" key="3">
    <source>
        <dbReference type="Google" id="ProtNLM"/>
    </source>
</evidence>
<comment type="caution">
    <text evidence="1">The sequence shown here is derived from an EMBL/GenBank/DDBJ whole genome shotgun (WGS) entry which is preliminary data.</text>
</comment>
<gene>
    <name evidence="1" type="ORF">OB69_09080</name>
</gene>
<dbReference type="Proteomes" id="UP000036908">
    <property type="component" value="Unassembled WGS sequence"/>
</dbReference>
<evidence type="ECO:0000313" key="1">
    <source>
        <dbReference type="EMBL" id="KOF02970.1"/>
    </source>
</evidence>
<sequence length="194" mass="22695">MKKGKLFLLGIILWLQACDTKTEQSTSEFRLSKEEQLILKSGIEPLLYVDIETQKPRKLSDYLIVNSISNFSLNYSSKDSTEELTSHFIIKNKEVINQSVVFDHIPNVQTIDKNKLDSLGATVNRSDFWYNFHENWFPTKTGYIEISKPSIQNDHAFFYFFHMEGGKSGRLMRVWMILNSEAWQIDKSEMVYTF</sequence>
<name>A0A0L8ALC2_9BACT</name>
<dbReference type="OrthoDB" id="9912509at2"/>
<reference evidence="2" key="1">
    <citation type="submission" date="2014-11" db="EMBL/GenBank/DDBJ databases">
        <title>Genome sequencing of Roseivirga sp. D-25.</title>
        <authorList>
            <person name="Selvaratnam C."/>
            <person name="Thevarajoo S."/>
            <person name="Goh K.M."/>
            <person name="Eee R."/>
            <person name="Chan K.-G."/>
            <person name="Chong C.S."/>
        </authorList>
    </citation>
    <scope>NUCLEOTIDE SEQUENCE [LARGE SCALE GENOMIC DNA]</scope>
    <source>
        <strain evidence="2">D-25</strain>
    </source>
</reference>